<organism evidence="1 2">
    <name type="scientific">Panagrolaimus davidi</name>
    <dbReference type="NCBI Taxonomy" id="227884"/>
    <lineage>
        <taxon>Eukaryota</taxon>
        <taxon>Metazoa</taxon>
        <taxon>Ecdysozoa</taxon>
        <taxon>Nematoda</taxon>
        <taxon>Chromadorea</taxon>
        <taxon>Rhabditida</taxon>
        <taxon>Tylenchina</taxon>
        <taxon>Panagrolaimomorpha</taxon>
        <taxon>Panagrolaimoidea</taxon>
        <taxon>Panagrolaimidae</taxon>
        <taxon>Panagrolaimus</taxon>
    </lineage>
</organism>
<name>A0A914PC01_9BILA</name>
<dbReference type="WBParaSite" id="PDA_v2.g1286.t1">
    <property type="protein sequence ID" value="PDA_v2.g1286.t1"/>
    <property type="gene ID" value="PDA_v2.g1286"/>
</dbReference>
<keyword evidence="1" id="KW-1185">Reference proteome</keyword>
<evidence type="ECO:0000313" key="1">
    <source>
        <dbReference type="Proteomes" id="UP000887578"/>
    </source>
</evidence>
<dbReference type="Proteomes" id="UP000887578">
    <property type="component" value="Unplaced"/>
</dbReference>
<protein>
    <submittedName>
        <fullName evidence="2">Uncharacterized protein</fullName>
    </submittedName>
</protein>
<dbReference type="AlphaFoldDB" id="A0A914PC01"/>
<evidence type="ECO:0000313" key="2">
    <source>
        <dbReference type="WBParaSite" id="PDA_v2.g1286.t1"/>
    </source>
</evidence>
<proteinExistence type="predicted"/>
<accession>A0A914PC01</accession>
<reference evidence="2" key="1">
    <citation type="submission" date="2022-11" db="UniProtKB">
        <authorList>
            <consortium name="WormBaseParasite"/>
        </authorList>
    </citation>
    <scope>IDENTIFICATION</scope>
</reference>
<sequence length="119" mass="13485">MKEPSTLKHYFPCLEEDEIKGALVECSLSSAFVKDLIVVRKDFHGGRGFNIDPMNNVLFYSSTGNTSYHSFPDPSHESVVYILASYECKAVHVDIIEAALKKYTNLKPRRLFKVDQNAI</sequence>